<name>A0A5E4FHW9_PRUDU</name>
<gene>
    <name evidence="1" type="ORF">ALMOND_2B031128</name>
</gene>
<dbReference type="InParanoid" id="A0A5E4FHW9"/>
<protein>
    <submittedName>
        <fullName evidence="1">Uncharacterized protein</fullName>
    </submittedName>
</protein>
<organism evidence="1 2">
    <name type="scientific">Prunus dulcis</name>
    <name type="common">Almond</name>
    <name type="synonym">Amygdalus dulcis</name>
    <dbReference type="NCBI Taxonomy" id="3755"/>
    <lineage>
        <taxon>Eukaryota</taxon>
        <taxon>Viridiplantae</taxon>
        <taxon>Streptophyta</taxon>
        <taxon>Embryophyta</taxon>
        <taxon>Tracheophyta</taxon>
        <taxon>Spermatophyta</taxon>
        <taxon>Magnoliopsida</taxon>
        <taxon>eudicotyledons</taxon>
        <taxon>Gunneridae</taxon>
        <taxon>Pentapetalae</taxon>
        <taxon>rosids</taxon>
        <taxon>fabids</taxon>
        <taxon>Rosales</taxon>
        <taxon>Rosaceae</taxon>
        <taxon>Amygdaloideae</taxon>
        <taxon>Amygdaleae</taxon>
        <taxon>Prunus</taxon>
    </lineage>
</organism>
<evidence type="ECO:0000313" key="1">
    <source>
        <dbReference type="EMBL" id="VVA27485.1"/>
    </source>
</evidence>
<sequence>MEPVLSCSLQRHCKYLAHQYIITLVENHDTFEMLHMAIGIEIPFEWRERWCHESPWRGRLLDPIGERRGVYMLYLLVQGILRVSSKLQVSKSVIHELLDVFYSQGLQLMSVSPMMLESIFLHVLLEEDCEVDLLMGLASHEYFLLSSFSHAGSYSTYLGPLELSVNAFIHPSLFTNGSKAKAIIGGGAMVVVSNGFRMNRNAVMVVSIRSSYGSVELQVGLGCRPRGGVV</sequence>
<dbReference type="AlphaFoldDB" id="A0A5E4FHW9"/>
<evidence type="ECO:0000313" key="2">
    <source>
        <dbReference type="Proteomes" id="UP000327085"/>
    </source>
</evidence>
<proteinExistence type="predicted"/>
<dbReference type="EMBL" id="CABIKO010000123">
    <property type="protein sequence ID" value="VVA27485.1"/>
    <property type="molecule type" value="Genomic_DNA"/>
</dbReference>
<dbReference type="Proteomes" id="UP000327085">
    <property type="component" value="Chromosome 6"/>
</dbReference>
<accession>A0A5E4FHW9</accession>
<reference evidence="2" key="1">
    <citation type="journal article" date="2020" name="Plant J.">
        <title>Transposons played a major role in the diversification between the closely related almond and peach genomes: results from the almond genome sequence.</title>
        <authorList>
            <person name="Alioto T."/>
            <person name="Alexiou K.G."/>
            <person name="Bardil A."/>
            <person name="Barteri F."/>
            <person name="Castanera R."/>
            <person name="Cruz F."/>
            <person name="Dhingra A."/>
            <person name="Duval H."/>
            <person name="Fernandez I Marti A."/>
            <person name="Frias L."/>
            <person name="Galan B."/>
            <person name="Garcia J.L."/>
            <person name="Howad W."/>
            <person name="Gomez-Garrido J."/>
            <person name="Gut M."/>
            <person name="Julca I."/>
            <person name="Morata J."/>
            <person name="Puigdomenech P."/>
            <person name="Ribeca P."/>
            <person name="Rubio Cabetas M.J."/>
            <person name="Vlasova A."/>
            <person name="Wirthensohn M."/>
            <person name="Garcia-Mas J."/>
            <person name="Gabaldon T."/>
            <person name="Casacuberta J.M."/>
            <person name="Arus P."/>
        </authorList>
    </citation>
    <scope>NUCLEOTIDE SEQUENCE [LARGE SCALE GENOMIC DNA]</scope>
    <source>
        <strain evidence="2">cv. Texas</strain>
    </source>
</reference>
<dbReference type="Gramene" id="VVA27485">
    <property type="protein sequence ID" value="VVA27485"/>
    <property type="gene ID" value="Prudul26B031128"/>
</dbReference>